<proteinExistence type="predicted"/>
<name>A0AA85GDV2_9TREM</name>
<feature type="signal peptide" evidence="1">
    <location>
        <begin position="1"/>
        <end position="24"/>
    </location>
</feature>
<dbReference type="Proteomes" id="UP000050792">
    <property type="component" value="Unassembled WGS sequence"/>
</dbReference>
<organism evidence="2 3">
    <name type="scientific">Schistosoma rodhaini</name>
    <dbReference type="NCBI Taxonomy" id="6188"/>
    <lineage>
        <taxon>Eukaryota</taxon>
        <taxon>Metazoa</taxon>
        <taxon>Spiralia</taxon>
        <taxon>Lophotrochozoa</taxon>
        <taxon>Platyhelminthes</taxon>
        <taxon>Trematoda</taxon>
        <taxon>Digenea</taxon>
        <taxon>Strigeidida</taxon>
        <taxon>Schistosomatoidea</taxon>
        <taxon>Schistosomatidae</taxon>
        <taxon>Schistosoma</taxon>
    </lineage>
</organism>
<dbReference type="WBParaSite" id="SRDH1_91180.1">
    <property type="protein sequence ID" value="SRDH1_91180.1"/>
    <property type="gene ID" value="SRDH1_91180"/>
</dbReference>
<reference evidence="2" key="1">
    <citation type="submission" date="2022-06" db="EMBL/GenBank/DDBJ databases">
        <authorList>
            <person name="Berger JAMES D."/>
            <person name="Berger JAMES D."/>
        </authorList>
    </citation>
    <scope>NUCLEOTIDE SEQUENCE [LARGE SCALE GENOMIC DNA]</scope>
</reference>
<protein>
    <submittedName>
        <fullName evidence="3">Uncharacterized protein</fullName>
    </submittedName>
</protein>
<keyword evidence="2" id="KW-1185">Reference proteome</keyword>
<accession>A0AA85GDV2</accession>
<evidence type="ECO:0000256" key="1">
    <source>
        <dbReference type="SAM" id="SignalP"/>
    </source>
</evidence>
<reference evidence="3" key="2">
    <citation type="submission" date="2023-11" db="UniProtKB">
        <authorList>
            <consortium name="WormBaseParasite"/>
        </authorList>
    </citation>
    <scope>IDENTIFICATION</scope>
</reference>
<keyword evidence="1" id="KW-0732">Signal</keyword>
<dbReference type="AlphaFoldDB" id="A0AA85GDV2"/>
<evidence type="ECO:0000313" key="3">
    <source>
        <dbReference type="WBParaSite" id="SRDH1_91180.1"/>
    </source>
</evidence>
<feature type="chain" id="PRO_5041709723" evidence="1">
    <location>
        <begin position="25"/>
        <end position="73"/>
    </location>
</feature>
<sequence length="73" mass="8260">MDISKILLGSLFLLSVIISQEVNGQKGNRVIFNVEELILNFWKNLYERLADTFKCLLSPLPESIGGKNKSCYP</sequence>
<evidence type="ECO:0000313" key="2">
    <source>
        <dbReference type="Proteomes" id="UP000050792"/>
    </source>
</evidence>